<dbReference type="Pfam" id="PF04402">
    <property type="entry name" value="SIMPL"/>
    <property type="match status" value="1"/>
</dbReference>
<dbReference type="PANTHER" id="PTHR34387:SF1">
    <property type="entry name" value="PERIPLASMIC IMMUNOGENIC PROTEIN"/>
    <property type="match status" value="1"/>
</dbReference>
<protein>
    <submittedName>
        <fullName evidence="1">SIMPL domain-containing protein</fullName>
    </submittedName>
</protein>
<dbReference type="Proteomes" id="UP001183535">
    <property type="component" value="Unassembled WGS sequence"/>
</dbReference>
<gene>
    <name evidence="1" type="ORF">RM877_11905</name>
</gene>
<comment type="caution">
    <text evidence="1">The sequence shown here is derived from an EMBL/GenBank/DDBJ whole genome shotgun (WGS) entry which is preliminary data.</text>
</comment>
<accession>A0ABD5ENS3</accession>
<dbReference type="Gene3D" id="3.30.110.170">
    <property type="entry name" value="Protein of unknown function (DUF541), domain 1"/>
    <property type="match status" value="1"/>
</dbReference>
<dbReference type="InterPro" id="IPR052022">
    <property type="entry name" value="26kDa_periplasmic_antigen"/>
</dbReference>
<evidence type="ECO:0000313" key="2">
    <source>
        <dbReference type="Proteomes" id="UP001183535"/>
    </source>
</evidence>
<evidence type="ECO:0000313" key="1">
    <source>
        <dbReference type="EMBL" id="MDT0435384.1"/>
    </source>
</evidence>
<dbReference type="PANTHER" id="PTHR34387">
    <property type="entry name" value="SLR1258 PROTEIN"/>
    <property type="match status" value="1"/>
</dbReference>
<sequence>MTTPTPGHPHPTPDAPHIAVRGEAHLEADPEIARVGITLTARGKDRRATLDDLTRRNATTLDLLKSYGDAVEHLETGHFSLAPELAPRGRGERVRTYHGSVHLTVEFGDFTALGELTTKLADHDLTRLDGPSWSLRPDSPVHARARRQAVKEAVQRAREYAEALGTTLAALLEIADIGADIPQPYPAGPGRARSMAFAGPADDTPAPLDLEPQRQEIHAAVNARFTLVPPRL</sequence>
<name>A0ABD5ENS3_9ACTN</name>
<dbReference type="AlphaFoldDB" id="A0ABD5ENS3"/>
<dbReference type="EMBL" id="JAVRES010000003">
    <property type="protein sequence ID" value="MDT0435384.1"/>
    <property type="molecule type" value="Genomic_DNA"/>
</dbReference>
<dbReference type="InterPro" id="IPR007497">
    <property type="entry name" value="SIMPL/DUF541"/>
</dbReference>
<reference evidence="2" key="1">
    <citation type="submission" date="2023-07" db="EMBL/GenBank/DDBJ databases">
        <title>30 novel species of actinomycetes from the DSMZ collection.</title>
        <authorList>
            <person name="Nouioui I."/>
        </authorList>
    </citation>
    <scope>NUCLEOTIDE SEQUENCE [LARGE SCALE GENOMIC DNA]</scope>
    <source>
        <strain evidence="2">DSM 41981</strain>
    </source>
</reference>
<dbReference type="Gene3D" id="3.30.70.2970">
    <property type="entry name" value="Protein of unknown function (DUF541), domain 2"/>
    <property type="match status" value="1"/>
</dbReference>
<organism evidence="1 2">
    <name type="scientific">Streptomyces doudnae</name>
    <dbReference type="NCBI Taxonomy" id="3075536"/>
    <lineage>
        <taxon>Bacteria</taxon>
        <taxon>Bacillati</taxon>
        <taxon>Actinomycetota</taxon>
        <taxon>Actinomycetes</taxon>
        <taxon>Kitasatosporales</taxon>
        <taxon>Streptomycetaceae</taxon>
        <taxon>Streptomyces</taxon>
    </lineage>
</organism>
<dbReference type="RefSeq" id="WP_093828512.1">
    <property type="nucleotide sequence ID" value="NZ_JAVRES010000003.1"/>
</dbReference>
<proteinExistence type="predicted"/>
<keyword evidence="2" id="KW-1185">Reference proteome</keyword>